<dbReference type="InterPro" id="IPR012674">
    <property type="entry name" value="Calycin"/>
</dbReference>
<sequence length="101" mass="11275">SPDFIARRPPCLWISVGDGCWSRTRTWNLDEYMKALNIDFATRKVAMRLSPAKVFFQEGDRFVIETFSAFRNYEGDTLMCRQGGLPAGGLARAGGHVMLAG</sequence>
<dbReference type="Gene3D" id="2.40.128.20">
    <property type="match status" value="1"/>
</dbReference>
<accession>A0AAY5F5S2</accession>
<reference evidence="2" key="2">
    <citation type="submission" date="2025-08" db="UniProtKB">
        <authorList>
            <consortium name="Ensembl"/>
        </authorList>
    </citation>
    <scope>IDENTIFICATION</scope>
</reference>
<dbReference type="PANTHER" id="PTHR11955">
    <property type="entry name" value="FATTY ACID BINDING PROTEIN"/>
    <property type="match status" value="1"/>
</dbReference>
<organism evidence="2 3">
    <name type="scientific">Electrophorus electricus</name>
    <name type="common">Electric eel</name>
    <name type="synonym">Gymnotus electricus</name>
    <dbReference type="NCBI Taxonomy" id="8005"/>
    <lineage>
        <taxon>Eukaryota</taxon>
        <taxon>Metazoa</taxon>
        <taxon>Chordata</taxon>
        <taxon>Craniata</taxon>
        <taxon>Vertebrata</taxon>
        <taxon>Euteleostomi</taxon>
        <taxon>Actinopterygii</taxon>
        <taxon>Neopterygii</taxon>
        <taxon>Teleostei</taxon>
        <taxon>Ostariophysi</taxon>
        <taxon>Gymnotiformes</taxon>
        <taxon>Gymnotoidei</taxon>
        <taxon>Gymnotidae</taxon>
        <taxon>Electrophorus</taxon>
    </lineage>
</organism>
<proteinExistence type="inferred from homology"/>
<dbReference type="Ensembl" id="ENSEEET00000063859.1">
    <property type="protein sequence ID" value="ENSEEEP00000064320.1"/>
    <property type="gene ID" value="ENSEEEG00000018231.2"/>
</dbReference>
<reference evidence="2" key="3">
    <citation type="submission" date="2025-09" db="UniProtKB">
        <authorList>
            <consortium name="Ensembl"/>
        </authorList>
    </citation>
    <scope>IDENTIFICATION</scope>
</reference>
<evidence type="ECO:0000256" key="1">
    <source>
        <dbReference type="ARBA" id="ARBA00008390"/>
    </source>
</evidence>
<reference evidence="2 3" key="1">
    <citation type="submission" date="2020-05" db="EMBL/GenBank/DDBJ databases">
        <title>Electrophorus electricus (electric eel) genome, fEleEle1, primary haplotype.</title>
        <authorList>
            <person name="Myers G."/>
            <person name="Meyer A."/>
            <person name="Fedrigo O."/>
            <person name="Formenti G."/>
            <person name="Rhie A."/>
            <person name="Tracey A."/>
            <person name="Sims Y."/>
            <person name="Jarvis E.D."/>
        </authorList>
    </citation>
    <scope>NUCLEOTIDE SEQUENCE [LARGE SCALE GENOMIC DNA]</scope>
</reference>
<dbReference type="InterPro" id="IPR031259">
    <property type="entry name" value="ILBP"/>
</dbReference>
<protein>
    <submittedName>
        <fullName evidence="2">Uncharacterized protein</fullName>
    </submittedName>
</protein>
<dbReference type="SUPFAM" id="SSF50814">
    <property type="entry name" value="Lipocalins"/>
    <property type="match status" value="1"/>
</dbReference>
<dbReference type="AlphaFoldDB" id="A0AAY5F5S2"/>
<dbReference type="GO" id="GO:0008289">
    <property type="term" value="F:lipid binding"/>
    <property type="evidence" value="ECO:0007669"/>
    <property type="project" value="InterPro"/>
</dbReference>
<gene>
    <name evidence="2" type="primary">rbp2b</name>
</gene>
<evidence type="ECO:0000313" key="2">
    <source>
        <dbReference type="Ensembl" id="ENSEEEP00000064320.1"/>
    </source>
</evidence>
<evidence type="ECO:0000313" key="3">
    <source>
        <dbReference type="Proteomes" id="UP000314983"/>
    </source>
</evidence>
<dbReference type="Proteomes" id="UP000314983">
    <property type="component" value="Chromosome 18"/>
</dbReference>
<keyword evidence="3" id="KW-1185">Reference proteome</keyword>
<name>A0AAY5F5S2_ELEEL</name>
<comment type="similarity">
    <text evidence="1">Belongs to the calycin superfamily. Fatty-acid binding protein (FABP) family.</text>
</comment>